<reference evidence="2" key="2">
    <citation type="submission" date="2018-08" db="UniProtKB">
        <authorList>
            <consortium name="EnsemblPlants"/>
        </authorList>
    </citation>
    <scope>IDENTIFICATION</scope>
    <source>
        <strain evidence="2">Yugu1</strain>
    </source>
</reference>
<reference evidence="3" key="1">
    <citation type="journal article" date="2012" name="Nat. Biotechnol.">
        <title>Reference genome sequence of the model plant Setaria.</title>
        <authorList>
            <person name="Bennetzen J.L."/>
            <person name="Schmutz J."/>
            <person name="Wang H."/>
            <person name="Percifield R."/>
            <person name="Hawkins J."/>
            <person name="Pontaroli A.C."/>
            <person name="Estep M."/>
            <person name="Feng L."/>
            <person name="Vaughn J.N."/>
            <person name="Grimwood J."/>
            <person name="Jenkins J."/>
            <person name="Barry K."/>
            <person name="Lindquist E."/>
            <person name="Hellsten U."/>
            <person name="Deshpande S."/>
            <person name="Wang X."/>
            <person name="Wu X."/>
            <person name="Mitros T."/>
            <person name="Triplett J."/>
            <person name="Yang X."/>
            <person name="Ye C.Y."/>
            <person name="Mauro-Herrera M."/>
            <person name="Wang L."/>
            <person name="Li P."/>
            <person name="Sharma M."/>
            <person name="Sharma R."/>
            <person name="Ronald P.C."/>
            <person name="Panaud O."/>
            <person name="Kellogg E.A."/>
            <person name="Brutnell T.P."/>
            <person name="Doust A.N."/>
            <person name="Tuskan G.A."/>
            <person name="Rokhsar D."/>
            <person name="Devos K.M."/>
        </authorList>
    </citation>
    <scope>NUCLEOTIDE SEQUENCE [LARGE SCALE GENOMIC DNA]</scope>
    <source>
        <strain evidence="3">cv. Yugu1</strain>
    </source>
</reference>
<keyword evidence="1" id="KW-0812">Transmembrane</keyword>
<dbReference type="Gramene" id="KQL06405">
    <property type="protein sequence ID" value="KQL06405"/>
    <property type="gene ID" value="SETIT_003157mg"/>
</dbReference>
<sequence>MNRSVVGVDDGGDVPIFPHLHAHGKHTTQFSRLKRAHPPAPVNLRLPPAPVSCPQQHHTVSSSRPQLPTVTLFGRRGMDSQQVSGSSIWRRMDMQSIARAWPATTTLFCVLVVLQILRNRMKHEAPPPAMSKTTFVALSLGCVALDLILSHWVLFLVTFVYMFS</sequence>
<dbReference type="InParanoid" id="K3XMN4"/>
<dbReference type="EMBL" id="AGNK02003246">
    <property type="status" value="NOT_ANNOTATED_CDS"/>
    <property type="molecule type" value="Genomic_DNA"/>
</dbReference>
<dbReference type="HOGENOM" id="CLU_1621827_0_0_1"/>
<feature type="transmembrane region" description="Helical" evidence="1">
    <location>
        <begin position="137"/>
        <end position="163"/>
    </location>
</feature>
<evidence type="ECO:0000256" key="1">
    <source>
        <dbReference type="SAM" id="Phobius"/>
    </source>
</evidence>
<name>K3XMN4_SETIT</name>
<keyword evidence="1" id="KW-1133">Transmembrane helix</keyword>
<evidence type="ECO:0000313" key="3">
    <source>
        <dbReference type="Proteomes" id="UP000004995"/>
    </source>
</evidence>
<organism evidence="2 3">
    <name type="scientific">Setaria italica</name>
    <name type="common">Foxtail millet</name>
    <name type="synonym">Panicum italicum</name>
    <dbReference type="NCBI Taxonomy" id="4555"/>
    <lineage>
        <taxon>Eukaryota</taxon>
        <taxon>Viridiplantae</taxon>
        <taxon>Streptophyta</taxon>
        <taxon>Embryophyta</taxon>
        <taxon>Tracheophyta</taxon>
        <taxon>Spermatophyta</taxon>
        <taxon>Magnoliopsida</taxon>
        <taxon>Liliopsida</taxon>
        <taxon>Poales</taxon>
        <taxon>Poaceae</taxon>
        <taxon>PACMAD clade</taxon>
        <taxon>Panicoideae</taxon>
        <taxon>Panicodae</taxon>
        <taxon>Paniceae</taxon>
        <taxon>Cenchrinae</taxon>
        <taxon>Setaria</taxon>
    </lineage>
</organism>
<dbReference type="AlphaFoldDB" id="K3XMN4"/>
<protein>
    <submittedName>
        <fullName evidence="2">Uncharacterized protein</fullName>
    </submittedName>
</protein>
<keyword evidence="3" id="KW-1185">Reference proteome</keyword>
<dbReference type="EnsemblPlants" id="KQL06405">
    <property type="protein sequence ID" value="KQL06405"/>
    <property type="gene ID" value="SETIT_003157mg"/>
</dbReference>
<evidence type="ECO:0000313" key="2">
    <source>
        <dbReference type="EnsemblPlants" id="KQL06405"/>
    </source>
</evidence>
<accession>K3XMN4</accession>
<proteinExistence type="predicted"/>
<keyword evidence="1" id="KW-0472">Membrane</keyword>
<dbReference type="Proteomes" id="UP000004995">
    <property type="component" value="Unassembled WGS sequence"/>
</dbReference>
<feature type="transmembrane region" description="Helical" evidence="1">
    <location>
        <begin position="100"/>
        <end position="117"/>
    </location>
</feature>